<proteinExistence type="predicted"/>
<keyword evidence="7 11" id="KW-0407">Ion channel</keyword>
<dbReference type="Gene3D" id="1.20.120.350">
    <property type="entry name" value="Voltage-gated potassium channels. Chain C"/>
    <property type="match status" value="1"/>
</dbReference>
<evidence type="ECO:0000256" key="3">
    <source>
        <dbReference type="ARBA" id="ARBA00022692"/>
    </source>
</evidence>
<comment type="subcellular location">
    <subcellularLocation>
        <location evidence="1">Membrane</location>
        <topology evidence="1">Multi-pass membrane protein</topology>
    </subcellularLocation>
</comment>
<sequence length="285" mass="32730">MPQSTASDRALQGPRQLRKKLKQRYERWEQLTVWPMFILSIVFVGVSAYLIAAPSTMTAKLSYTLLLVMLILWSLFILDYFVRMVLSDNRWRFFQTQAFELVALLIPYLRPFLLIRYIWRLQFFRRHGAAGLRMRALISISLFALCYVYTISTLVFLFERVDPKANIVNWGDAMWWGFTTISTVGYGDFTPVTVTGRLLAICLMVGGIFIVGVTSATMISAFNDELKHYLHHHSGEKVKENEEKHDDGRILMDALSVGELETEYAKPTHLDSDSVKQAKSPQAES</sequence>
<dbReference type="PANTHER" id="PTHR11537">
    <property type="entry name" value="VOLTAGE-GATED POTASSIUM CHANNEL"/>
    <property type="match status" value="1"/>
</dbReference>
<feature type="transmembrane region" description="Helical" evidence="9">
    <location>
        <begin position="136"/>
        <end position="158"/>
    </location>
</feature>
<accession>A0A6N7W3J9</accession>
<feature type="compositionally biased region" description="Basic and acidic residues" evidence="8">
    <location>
        <begin position="264"/>
        <end position="276"/>
    </location>
</feature>
<evidence type="ECO:0000256" key="4">
    <source>
        <dbReference type="ARBA" id="ARBA00022989"/>
    </source>
</evidence>
<dbReference type="EMBL" id="VULO01000004">
    <property type="protein sequence ID" value="MSS83875.1"/>
    <property type="molecule type" value="Genomic_DNA"/>
</dbReference>
<organism evidence="11 12">
    <name type="scientific">Scrofimicrobium canadense</name>
    <dbReference type="NCBI Taxonomy" id="2652290"/>
    <lineage>
        <taxon>Bacteria</taxon>
        <taxon>Bacillati</taxon>
        <taxon>Actinomycetota</taxon>
        <taxon>Actinomycetes</taxon>
        <taxon>Actinomycetales</taxon>
        <taxon>Actinomycetaceae</taxon>
        <taxon>Scrofimicrobium</taxon>
    </lineage>
</organism>
<feature type="domain" description="Potassium channel" evidence="10">
    <location>
        <begin position="145"/>
        <end position="222"/>
    </location>
</feature>
<keyword evidence="12" id="KW-1185">Reference proteome</keyword>
<feature type="transmembrane region" description="Helical" evidence="9">
    <location>
        <begin position="198"/>
        <end position="222"/>
    </location>
</feature>
<feature type="transmembrane region" description="Helical" evidence="9">
    <location>
        <begin position="94"/>
        <end position="115"/>
    </location>
</feature>
<dbReference type="InterPro" id="IPR027359">
    <property type="entry name" value="Volt_channel_dom_sf"/>
</dbReference>
<feature type="transmembrane region" description="Helical" evidence="9">
    <location>
        <begin position="63"/>
        <end position="82"/>
    </location>
</feature>
<evidence type="ECO:0000259" key="10">
    <source>
        <dbReference type="Pfam" id="PF07885"/>
    </source>
</evidence>
<comment type="caution">
    <text evidence="11">The sequence shown here is derived from an EMBL/GenBank/DDBJ whole genome shotgun (WGS) entry which is preliminary data.</text>
</comment>
<dbReference type="GO" id="GO:0008076">
    <property type="term" value="C:voltage-gated potassium channel complex"/>
    <property type="evidence" value="ECO:0007669"/>
    <property type="project" value="InterPro"/>
</dbReference>
<evidence type="ECO:0000313" key="11">
    <source>
        <dbReference type="EMBL" id="MSS83875.1"/>
    </source>
</evidence>
<dbReference type="Gene3D" id="1.10.287.70">
    <property type="match status" value="1"/>
</dbReference>
<evidence type="ECO:0000256" key="8">
    <source>
        <dbReference type="SAM" id="MobiDB-lite"/>
    </source>
</evidence>
<dbReference type="GO" id="GO:0005249">
    <property type="term" value="F:voltage-gated potassium channel activity"/>
    <property type="evidence" value="ECO:0007669"/>
    <property type="project" value="InterPro"/>
</dbReference>
<feature type="transmembrane region" description="Helical" evidence="9">
    <location>
        <begin position="31"/>
        <end position="51"/>
    </location>
</feature>
<name>A0A6N7W3J9_9ACTO</name>
<keyword evidence="2" id="KW-0813">Transport</keyword>
<keyword evidence="6 9" id="KW-0472">Membrane</keyword>
<dbReference type="InterPro" id="IPR028325">
    <property type="entry name" value="VG_K_chnl"/>
</dbReference>
<evidence type="ECO:0000256" key="7">
    <source>
        <dbReference type="ARBA" id="ARBA00023303"/>
    </source>
</evidence>
<protein>
    <submittedName>
        <fullName evidence="11">Potassium channel family protein</fullName>
    </submittedName>
</protein>
<evidence type="ECO:0000256" key="9">
    <source>
        <dbReference type="SAM" id="Phobius"/>
    </source>
</evidence>
<dbReference type="PANTHER" id="PTHR11537:SF254">
    <property type="entry name" value="POTASSIUM VOLTAGE-GATED CHANNEL PROTEIN SHAB"/>
    <property type="match status" value="1"/>
</dbReference>
<dbReference type="RefSeq" id="WP_154543732.1">
    <property type="nucleotide sequence ID" value="NZ_VULO01000004.1"/>
</dbReference>
<dbReference type="GO" id="GO:0001508">
    <property type="term" value="P:action potential"/>
    <property type="evidence" value="ECO:0007669"/>
    <property type="project" value="TreeGrafter"/>
</dbReference>
<keyword evidence="5" id="KW-0406">Ion transport</keyword>
<dbReference type="InterPro" id="IPR013099">
    <property type="entry name" value="K_chnl_dom"/>
</dbReference>
<dbReference type="AlphaFoldDB" id="A0A6N7W3J9"/>
<evidence type="ECO:0000256" key="5">
    <source>
        <dbReference type="ARBA" id="ARBA00023065"/>
    </source>
</evidence>
<dbReference type="SUPFAM" id="SSF81324">
    <property type="entry name" value="Voltage-gated potassium channels"/>
    <property type="match status" value="1"/>
</dbReference>
<dbReference type="Pfam" id="PF07885">
    <property type="entry name" value="Ion_trans_2"/>
    <property type="match status" value="1"/>
</dbReference>
<dbReference type="Proteomes" id="UP000470875">
    <property type="component" value="Unassembled WGS sequence"/>
</dbReference>
<evidence type="ECO:0000256" key="1">
    <source>
        <dbReference type="ARBA" id="ARBA00004141"/>
    </source>
</evidence>
<evidence type="ECO:0000313" key="12">
    <source>
        <dbReference type="Proteomes" id="UP000470875"/>
    </source>
</evidence>
<keyword evidence="3 9" id="KW-0812">Transmembrane</keyword>
<feature type="region of interest" description="Disordered" evidence="8">
    <location>
        <begin position="264"/>
        <end position="285"/>
    </location>
</feature>
<evidence type="ECO:0000256" key="6">
    <source>
        <dbReference type="ARBA" id="ARBA00023136"/>
    </source>
</evidence>
<reference evidence="11 12" key="1">
    <citation type="submission" date="2019-08" db="EMBL/GenBank/DDBJ databases">
        <title>In-depth cultivation of the pig gut microbiome towards novel bacterial diversity and tailored functional studies.</title>
        <authorList>
            <person name="Wylensek D."/>
            <person name="Hitch T.C.A."/>
            <person name="Clavel T."/>
        </authorList>
    </citation>
    <scope>NUCLEOTIDE SEQUENCE [LARGE SCALE GENOMIC DNA]</scope>
    <source>
        <strain evidence="11 12">WB03_NA08</strain>
    </source>
</reference>
<keyword evidence="4 9" id="KW-1133">Transmembrane helix</keyword>
<evidence type="ECO:0000256" key="2">
    <source>
        <dbReference type="ARBA" id="ARBA00022448"/>
    </source>
</evidence>
<gene>
    <name evidence="11" type="ORF">FYJ24_03680</name>
</gene>